<protein>
    <submittedName>
        <fullName evidence="2">Uncharacterized protein</fullName>
    </submittedName>
</protein>
<accession>A0A7S4UQC8</accession>
<dbReference type="AlphaFoldDB" id="A0A7S4UQC8"/>
<evidence type="ECO:0000313" key="2">
    <source>
        <dbReference type="EMBL" id="CAE4566179.1"/>
    </source>
</evidence>
<name>A0A7S4UQC8_9DINO</name>
<organism evidence="2">
    <name type="scientific">Alexandrium monilatum</name>
    <dbReference type="NCBI Taxonomy" id="311494"/>
    <lineage>
        <taxon>Eukaryota</taxon>
        <taxon>Sar</taxon>
        <taxon>Alveolata</taxon>
        <taxon>Dinophyceae</taxon>
        <taxon>Gonyaulacales</taxon>
        <taxon>Pyrocystaceae</taxon>
        <taxon>Alexandrium</taxon>
    </lineage>
</organism>
<dbReference type="EMBL" id="HBNR01008824">
    <property type="protein sequence ID" value="CAE4566179.1"/>
    <property type="molecule type" value="Transcribed_RNA"/>
</dbReference>
<feature type="compositionally biased region" description="Basic residues" evidence="1">
    <location>
        <begin position="183"/>
        <end position="196"/>
    </location>
</feature>
<evidence type="ECO:0000256" key="1">
    <source>
        <dbReference type="SAM" id="MobiDB-lite"/>
    </source>
</evidence>
<proteinExistence type="predicted"/>
<feature type="compositionally biased region" description="Basic residues" evidence="1">
    <location>
        <begin position="1"/>
        <end position="15"/>
    </location>
</feature>
<feature type="compositionally biased region" description="Basic residues" evidence="1">
    <location>
        <begin position="46"/>
        <end position="56"/>
    </location>
</feature>
<feature type="region of interest" description="Disordered" evidence="1">
    <location>
        <begin position="1"/>
        <end position="196"/>
    </location>
</feature>
<gene>
    <name evidence="2" type="ORF">AMON00008_LOCUS5798</name>
</gene>
<reference evidence="2" key="1">
    <citation type="submission" date="2021-01" db="EMBL/GenBank/DDBJ databases">
        <authorList>
            <person name="Corre E."/>
            <person name="Pelletier E."/>
            <person name="Niang G."/>
            <person name="Scheremetjew M."/>
            <person name="Finn R."/>
            <person name="Kale V."/>
            <person name="Holt S."/>
            <person name="Cochrane G."/>
            <person name="Meng A."/>
            <person name="Brown T."/>
            <person name="Cohen L."/>
        </authorList>
    </citation>
    <scope>NUCLEOTIDE SEQUENCE</scope>
    <source>
        <strain evidence="2">CCMP3105</strain>
    </source>
</reference>
<feature type="compositionally biased region" description="Basic and acidic residues" evidence="1">
    <location>
        <begin position="72"/>
        <end position="91"/>
    </location>
</feature>
<sequence>MAPPRWKKTRSRQRNIRRDNRPAEVKAQVARHLATRRRQGWEESRHRRPCERKRACHFFEEAKARPKQRKLSSREHNLKREKRREAKERWAQRFFAAQAKPPQETDDPLAGPRAELDAARSGPSTQEASEFDDDPLADLHAELDAARIVPGPADDAAVQASCHSETTQEGESHPPATPGVHQGRPKRKGPRKKAKR</sequence>